<evidence type="ECO:0000256" key="7">
    <source>
        <dbReference type="ARBA" id="ARBA00023136"/>
    </source>
</evidence>
<evidence type="ECO:0000256" key="4">
    <source>
        <dbReference type="ARBA" id="ARBA00022692"/>
    </source>
</evidence>
<dbReference type="PANTHER" id="PTHR14969:SF62">
    <property type="entry name" value="DECAPRENYLPHOSPHORYL-5-PHOSPHORIBOSE PHOSPHATASE RV3807C-RELATED"/>
    <property type="match status" value="1"/>
</dbReference>
<evidence type="ECO:0000256" key="2">
    <source>
        <dbReference type="ARBA" id="ARBA00012374"/>
    </source>
</evidence>
<dbReference type="RefSeq" id="WP_240308055.1">
    <property type="nucleotide sequence ID" value="NZ_FOMJ01000004.1"/>
</dbReference>
<comment type="subcellular location">
    <subcellularLocation>
        <location evidence="1">Cell membrane</location>
        <topology evidence="1">Multi-pass membrane protein</topology>
    </subcellularLocation>
</comment>
<evidence type="ECO:0000259" key="11">
    <source>
        <dbReference type="SMART" id="SM00014"/>
    </source>
</evidence>
<dbReference type="AlphaFoldDB" id="A0A1I1RB89"/>
<evidence type="ECO:0000256" key="8">
    <source>
        <dbReference type="ARBA" id="ARBA00032707"/>
    </source>
</evidence>
<organism evidence="12 13">
    <name type="scientific">Thiohalospira halophila DSM 15071</name>
    <dbReference type="NCBI Taxonomy" id="1123397"/>
    <lineage>
        <taxon>Bacteria</taxon>
        <taxon>Pseudomonadati</taxon>
        <taxon>Pseudomonadota</taxon>
        <taxon>Gammaproteobacteria</taxon>
        <taxon>Thiohalospirales</taxon>
        <taxon>Thiohalospiraceae</taxon>
        <taxon>Thiohalospira</taxon>
    </lineage>
</organism>
<dbReference type="Pfam" id="PF01569">
    <property type="entry name" value="PAP2"/>
    <property type="match status" value="1"/>
</dbReference>
<feature type="transmembrane region" description="Helical" evidence="10">
    <location>
        <begin position="58"/>
        <end position="81"/>
    </location>
</feature>
<keyword evidence="4 10" id="KW-0812">Transmembrane</keyword>
<evidence type="ECO:0000256" key="1">
    <source>
        <dbReference type="ARBA" id="ARBA00004651"/>
    </source>
</evidence>
<evidence type="ECO:0000256" key="6">
    <source>
        <dbReference type="ARBA" id="ARBA00022989"/>
    </source>
</evidence>
<keyword evidence="5" id="KW-0378">Hydrolase</keyword>
<accession>A0A1I1RB89</accession>
<dbReference type="InterPro" id="IPR036938">
    <property type="entry name" value="PAP2/HPO_sf"/>
</dbReference>
<evidence type="ECO:0000313" key="12">
    <source>
        <dbReference type="EMBL" id="SFD31549.1"/>
    </source>
</evidence>
<sequence>MSELKVHPWFRRMDAREEWLCASINRACAADVVRRFFAAISRAGDGIAWYTLMAALPLAGRAGVVASLHMAAVAVVCLLVYKAVKPRLVRVRPCHRHPQIRLGTAPLDRFSFPSGHTLHAVAFSWTASAHFPDLGWVVWPFAGLVAASRVVLGLHYPSDVLAGAAIGAGIAAGLLAVLPG</sequence>
<dbReference type="PANTHER" id="PTHR14969">
    <property type="entry name" value="SPHINGOSINE-1-PHOSPHATE PHOSPHOHYDROLASE"/>
    <property type="match status" value="1"/>
</dbReference>
<name>A0A1I1RB89_9GAMM</name>
<dbReference type="SMART" id="SM00014">
    <property type="entry name" value="acidPPc"/>
    <property type="match status" value="1"/>
</dbReference>
<evidence type="ECO:0000313" key="13">
    <source>
        <dbReference type="Proteomes" id="UP000198611"/>
    </source>
</evidence>
<dbReference type="Proteomes" id="UP000198611">
    <property type="component" value="Unassembled WGS sequence"/>
</dbReference>
<dbReference type="CDD" id="cd01610">
    <property type="entry name" value="PAP2_like"/>
    <property type="match status" value="1"/>
</dbReference>
<dbReference type="InterPro" id="IPR000326">
    <property type="entry name" value="PAP2/HPO"/>
</dbReference>
<dbReference type="STRING" id="1123397.SAMN05660831_01393"/>
<protein>
    <recommendedName>
        <fullName evidence="2">undecaprenyl-diphosphate phosphatase</fullName>
        <ecNumber evidence="2">3.6.1.27</ecNumber>
    </recommendedName>
    <alternativeName>
        <fullName evidence="8">Undecaprenyl pyrophosphate phosphatase</fullName>
    </alternativeName>
</protein>
<feature type="transmembrane region" description="Helical" evidence="10">
    <location>
        <begin position="134"/>
        <end position="154"/>
    </location>
</feature>
<evidence type="ECO:0000256" key="9">
    <source>
        <dbReference type="ARBA" id="ARBA00047594"/>
    </source>
</evidence>
<comment type="catalytic activity">
    <reaction evidence="9">
        <text>di-trans,octa-cis-undecaprenyl diphosphate + H2O = di-trans,octa-cis-undecaprenyl phosphate + phosphate + H(+)</text>
        <dbReference type="Rhea" id="RHEA:28094"/>
        <dbReference type="ChEBI" id="CHEBI:15377"/>
        <dbReference type="ChEBI" id="CHEBI:15378"/>
        <dbReference type="ChEBI" id="CHEBI:43474"/>
        <dbReference type="ChEBI" id="CHEBI:58405"/>
        <dbReference type="ChEBI" id="CHEBI:60392"/>
        <dbReference type="EC" id="3.6.1.27"/>
    </reaction>
</comment>
<keyword evidence="3" id="KW-1003">Cell membrane</keyword>
<dbReference type="GO" id="GO:0050380">
    <property type="term" value="F:undecaprenyl-diphosphatase activity"/>
    <property type="evidence" value="ECO:0007669"/>
    <property type="project" value="UniProtKB-EC"/>
</dbReference>
<dbReference type="Gene3D" id="1.20.144.10">
    <property type="entry name" value="Phosphatidic acid phosphatase type 2/haloperoxidase"/>
    <property type="match status" value="1"/>
</dbReference>
<keyword evidence="6 10" id="KW-1133">Transmembrane helix</keyword>
<feature type="transmembrane region" description="Helical" evidence="10">
    <location>
        <begin position="160"/>
        <end position="178"/>
    </location>
</feature>
<reference evidence="12 13" key="1">
    <citation type="submission" date="2016-10" db="EMBL/GenBank/DDBJ databases">
        <authorList>
            <person name="de Groot N.N."/>
        </authorList>
    </citation>
    <scope>NUCLEOTIDE SEQUENCE [LARGE SCALE GENOMIC DNA]</scope>
    <source>
        <strain evidence="12 13">HL3</strain>
    </source>
</reference>
<keyword evidence="7 10" id="KW-0472">Membrane</keyword>
<keyword evidence="13" id="KW-1185">Reference proteome</keyword>
<proteinExistence type="predicted"/>
<dbReference type="GO" id="GO:0005886">
    <property type="term" value="C:plasma membrane"/>
    <property type="evidence" value="ECO:0007669"/>
    <property type="project" value="UniProtKB-SubCell"/>
</dbReference>
<evidence type="ECO:0000256" key="10">
    <source>
        <dbReference type="SAM" id="Phobius"/>
    </source>
</evidence>
<gene>
    <name evidence="12" type="ORF">SAMN05660831_01393</name>
</gene>
<dbReference type="EMBL" id="FOMJ01000004">
    <property type="protein sequence ID" value="SFD31549.1"/>
    <property type="molecule type" value="Genomic_DNA"/>
</dbReference>
<evidence type="ECO:0000256" key="3">
    <source>
        <dbReference type="ARBA" id="ARBA00022475"/>
    </source>
</evidence>
<dbReference type="EC" id="3.6.1.27" evidence="2"/>
<feature type="domain" description="Phosphatidic acid phosphatase type 2/haloperoxidase" evidence="11">
    <location>
        <begin position="62"/>
        <end position="175"/>
    </location>
</feature>
<dbReference type="SUPFAM" id="SSF48317">
    <property type="entry name" value="Acid phosphatase/Vanadium-dependent haloperoxidase"/>
    <property type="match status" value="1"/>
</dbReference>
<evidence type="ECO:0000256" key="5">
    <source>
        <dbReference type="ARBA" id="ARBA00022801"/>
    </source>
</evidence>